<protein>
    <submittedName>
        <fullName evidence="2">Uncharacterized protein</fullName>
    </submittedName>
</protein>
<gene>
    <name evidence="2" type="ORF">GCM10012275_50470</name>
</gene>
<proteinExistence type="predicted"/>
<comment type="caution">
    <text evidence="2">The sequence shown here is derived from an EMBL/GenBank/DDBJ whole genome shotgun (WGS) entry which is preliminary data.</text>
</comment>
<organism evidence="2 3">
    <name type="scientific">Longimycelium tulufanense</name>
    <dbReference type="NCBI Taxonomy" id="907463"/>
    <lineage>
        <taxon>Bacteria</taxon>
        <taxon>Bacillati</taxon>
        <taxon>Actinomycetota</taxon>
        <taxon>Actinomycetes</taxon>
        <taxon>Pseudonocardiales</taxon>
        <taxon>Pseudonocardiaceae</taxon>
        <taxon>Longimycelium</taxon>
    </lineage>
</organism>
<keyword evidence="1" id="KW-1133">Transmembrane helix</keyword>
<keyword evidence="1" id="KW-0812">Transmembrane</keyword>
<keyword evidence="1" id="KW-0472">Membrane</keyword>
<feature type="transmembrane region" description="Helical" evidence="1">
    <location>
        <begin position="12"/>
        <end position="32"/>
    </location>
</feature>
<reference evidence="2" key="1">
    <citation type="journal article" date="2014" name="Int. J. Syst. Evol. Microbiol.">
        <title>Complete genome sequence of Corynebacterium casei LMG S-19264T (=DSM 44701T), isolated from a smear-ripened cheese.</title>
        <authorList>
            <consortium name="US DOE Joint Genome Institute (JGI-PGF)"/>
            <person name="Walter F."/>
            <person name="Albersmeier A."/>
            <person name="Kalinowski J."/>
            <person name="Ruckert C."/>
        </authorList>
    </citation>
    <scope>NUCLEOTIDE SEQUENCE</scope>
    <source>
        <strain evidence="2">CGMCC 4.5737</strain>
    </source>
</reference>
<reference evidence="2" key="2">
    <citation type="submission" date="2020-09" db="EMBL/GenBank/DDBJ databases">
        <authorList>
            <person name="Sun Q."/>
            <person name="Zhou Y."/>
        </authorList>
    </citation>
    <scope>NUCLEOTIDE SEQUENCE</scope>
    <source>
        <strain evidence="2">CGMCC 4.5737</strain>
    </source>
</reference>
<sequence>MWNLLSDAVAVVAMFTLGWIVIDIPDLVKALVDRLTNKNLKD</sequence>
<evidence type="ECO:0000256" key="1">
    <source>
        <dbReference type="SAM" id="Phobius"/>
    </source>
</evidence>
<evidence type="ECO:0000313" key="2">
    <source>
        <dbReference type="EMBL" id="GGM73636.1"/>
    </source>
</evidence>
<name>A0A8J3CIG3_9PSEU</name>
<dbReference type="EMBL" id="BMMK01000031">
    <property type="protein sequence ID" value="GGM73636.1"/>
    <property type="molecule type" value="Genomic_DNA"/>
</dbReference>
<evidence type="ECO:0000313" key="3">
    <source>
        <dbReference type="Proteomes" id="UP000637578"/>
    </source>
</evidence>
<keyword evidence="3" id="KW-1185">Reference proteome</keyword>
<dbReference type="Proteomes" id="UP000637578">
    <property type="component" value="Unassembled WGS sequence"/>
</dbReference>
<dbReference type="AlphaFoldDB" id="A0A8J3CIG3"/>
<accession>A0A8J3CIG3</accession>